<comment type="caution">
    <text evidence="1">The sequence shown here is derived from an EMBL/GenBank/DDBJ whole genome shotgun (WGS) entry which is preliminary data.</text>
</comment>
<dbReference type="Proteomes" id="UP001060170">
    <property type="component" value="Chromosome 6"/>
</dbReference>
<accession>A0ACC0EGK0</accession>
<reference evidence="1 2" key="3">
    <citation type="journal article" date="2022" name="Microbiol. Spectr.">
        <title>Folding features and dynamics of 3D genome architecture in plant fungal pathogens.</title>
        <authorList>
            <person name="Xia C."/>
        </authorList>
    </citation>
    <scope>NUCLEOTIDE SEQUENCE [LARGE SCALE GENOMIC DNA]</scope>
    <source>
        <strain evidence="1 2">93-210</strain>
    </source>
</reference>
<proteinExistence type="predicted"/>
<evidence type="ECO:0000313" key="2">
    <source>
        <dbReference type="Proteomes" id="UP001060170"/>
    </source>
</evidence>
<organism evidence="1 2">
    <name type="scientific">Puccinia striiformis f. sp. tritici</name>
    <dbReference type="NCBI Taxonomy" id="168172"/>
    <lineage>
        <taxon>Eukaryota</taxon>
        <taxon>Fungi</taxon>
        <taxon>Dikarya</taxon>
        <taxon>Basidiomycota</taxon>
        <taxon>Pucciniomycotina</taxon>
        <taxon>Pucciniomycetes</taxon>
        <taxon>Pucciniales</taxon>
        <taxon>Pucciniaceae</taxon>
        <taxon>Puccinia</taxon>
    </lineage>
</organism>
<dbReference type="EMBL" id="CM045870">
    <property type="protein sequence ID" value="KAI7953762.1"/>
    <property type="molecule type" value="Genomic_DNA"/>
</dbReference>
<reference evidence="2" key="2">
    <citation type="journal article" date="2018" name="Mol. Plant Microbe Interact.">
        <title>Genome sequence resources for the wheat stripe rust pathogen (Puccinia striiformis f. sp. tritici) and the barley stripe rust pathogen (Puccinia striiformis f. sp. hordei).</title>
        <authorList>
            <person name="Xia C."/>
            <person name="Wang M."/>
            <person name="Yin C."/>
            <person name="Cornejo O.E."/>
            <person name="Hulbert S.H."/>
            <person name="Chen X."/>
        </authorList>
    </citation>
    <scope>NUCLEOTIDE SEQUENCE [LARGE SCALE GENOMIC DNA]</scope>
    <source>
        <strain evidence="2">93-210</strain>
    </source>
</reference>
<protein>
    <submittedName>
        <fullName evidence="1">Uncharacterized protein</fullName>
    </submittedName>
</protein>
<name>A0ACC0EGK0_9BASI</name>
<gene>
    <name evidence="1" type="ORF">MJO28_006309</name>
</gene>
<evidence type="ECO:0000313" key="1">
    <source>
        <dbReference type="EMBL" id="KAI7953762.1"/>
    </source>
</evidence>
<keyword evidence="2" id="KW-1185">Reference proteome</keyword>
<sequence>MDKLFNRWEPTYRRRNTSQGARIRDFKETRSDDGENETSQKPKLKESFWFCLYANSEGKGTEST</sequence>
<reference evidence="2" key="1">
    <citation type="journal article" date="2018" name="BMC Genomics">
        <title>Genomic insights into host adaptation between the wheat stripe rust pathogen (Puccinia striiformis f. sp. tritici) and the barley stripe rust pathogen (Puccinia striiformis f. sp. hordei).</title>
        <authorList>
            <person name="Xia C."/>
            <person name="Wang M."/>
            <person name="Yin C."/>
            <person name="Cornejo O.E."/>
            <person name="Hulbert S.H."/>
            <person name="Chen X."/>
        </authorList>
    </citation>
    <scope>NUCLEOTIDE SEQUENCE [LARGE SCALE GENOMIC DNA]</scope>
    <source>
        <strain evidence="2">93-210</strain>
    </source>
</reference>